<accession>A0A1B7NY62</accession>
<evidence type="ECO:0000313" key="2">
    <source>
        <dbReference type="Proteomes" id="UP000091918"/>
    </source>
</evidence>
<sequence length="129" mass="14018">MLAVDIAMRTEAPCAIPAVRLSTTAALSTKLNTAANTGRPAARSPKHALLSRSRIACRTSGVGTVQMQFDHAADMLRLCQRDGIGIRDAIPGAMLRLGMDQDALRYEGLGEVRYHYHSLQSPSQLDNRE</sequence>
<gene>
    <name evidence="1" type="ORF">ACJ72_03934</name>
</gene>
<evidence type="ECO:0000313" key="1">
    <source>
        <dbReference type="EMBL" id="OAX81714.1"/>
    </source>
</evidence>
<comment type="caution">
    <text evidence="1">The sequence shown here is derived from an EMBL/GenBank/DDBJ whole genome shotgun (WGS) entry which is preliminary data.</text>
</comment>
<dbReference type="OrthoDB" id="5952526at2759"/>
<dbReference type="EMBL" id="LGUA01000422">
    <property type="protein sequence ID" value="OAX81714.1"/>
    <property type="molecule type" value="Genomic_DNA"/>
</dbReference>
<proteinExistence type="predicted"/>
<dbReference type="AlphaFoldDB" id="A0A1B7NY62"/>
<reference evidence="1 2" key="1">
    <citation type="submission" date="2015-07" db="EMBL/GenBank/DDBJ databases">
        <title>Emmonsia species relationships and genome sequence.</title>
        <authorList>
            <person name="Cuomo C.A."/>
            <person name="Schwartz I.S."/>
            <person name="Kenyon C."/>
            <person name="de Hoog G.S."/>
            <person name="Govender N.P."/>
            <person name="Botha A."/>
            <person name="Moreno L."/>
            <person name="de Vries M."/>
            <person name="Munoz J.F."/>
            <person name="Stielow J.B."/>
        </authorList>
    </citation>
    <scope>NUCLEOTIDE SEQUENCE [LARGE SCALE GENOMIC DNA]</scope>
    <source>
        <strain evidence="1 2">CBS 136260</strain>
    </source>
</reference>
<dbReference type="Proteomes" id="UP000091918">
    <property type="component" value="Unassembled WGS sequence"/>
</dbReference>
<organism evidence="1 2">
    <name type="scientific">Emergomyces africanus</name>
    <dbReference type="NCBI Taxonomy" id="1955775"/>
    <lineage>
        <taxon>Eukaryota</taxon>
        <taxon>Fungi</taxon>
        <taxon>Dikarya</taxon>
        <taxon>Ascomycota</taxon>
        <taxon>Pezizomycotina</taxon>
        <taxon>Eurotiomycetes</taxon>
        <taxon>Eurotiomycetidae</taxon>
        <taxon>Onygenales</taxon>
        <taxon>Ajellomycetaceae</taxon>
        <taxon>Emergomyces</taxon>
    </lineage>
</organism>
<name>A0A1B7NY62_9EURO</name>
<keyword evidence="2" id="KW-1185">Reference proteome</keyword>
<protein>
    <submittedName>
        <fullName evidence="1">Uncharacterized protein</fullName>
    </submittedName>
</protein>